<dbReference type="NCBIfam" id="TIGR01179">
    <property type="entry name" value="galE"/>
    <property type="match status" value="1"/>
</dbReference>
<dbReference type="EC" id="5.1.3.2" evidence="5 10"/>
<dbReference type="eggNOG" id="COG1087">
    <property type="taxonomic scope" value="Bacteria"/>
</dbReference>
<evidence type="ECO:0000256" key="6">
    <source>
        <dbReference type="ARBA" id="ARBA00018569"/>
    </source>
</evidence>
<dbReference type="GO" id="GO:0003978">
    <property type="term" value="F:UDP-glucose 4-epimerase activity"/>
    <property type="evidence" value="ECO:0007669"/>
    <property type="project" value="UniProtKB-UniRule"/>
</dbReference>
<evidence type="ECO:0000256" key="10">
    <source>
        <dbReference type="RuleBase" id="RU366046"/>
    </source>
</evidence>
<evidence type="ECO:0000256" key="8">
    <source>
        <dbReference type="ARBA" id="ARBA00023235"/>
    </source>
</evidence>
<dbReference type="KEGG" id="lcc:B488_03230"/>
<dbReference type="UniPathway" id="UPA00214"/>
<dbReference type="PATRIC" id="fig|1215343.11.peg.333"/>
<proteinExistence type="inferred from homology"/>
<evidence type="ECO:0000313" key="12">
    <source>
        <dbReference type="EMBL" id="AGA64316.1"/>
    </source>
</evidence>
<evidence type="ECO:0000256" key="1">
    <source>
        <dbReference type="ARBA" id="ARBA00000083"/>
    </source>
</evidence>
<keyword evidence="8 10" id="KW-0413">Isomerase</keyword>
<evidence type="ECO:0000313" key="13">
    <source>
        <dbReference type="Proteomes" id="UP000010799"/>
    </source>
</evidence>
<dbReference type="SUPFAM" id="SSF51735">
    <property type="entry name" value="NAD(P)-binding Rossmann-fold domains"/>
    <property type="match status" value="1"/>
</dbReference>
<name>L0EV93_LIBCB</name>
<organism evidence="12 13">
    <name type="scientific">Liberibacter crescens (strain BT-1)</name>
    <dbReference type="NCBI Taxonomy" id="1215343"/>
    <lineage>
        <taxon>Bacteria</taxon>
        <taxon>Pseudomonadati</taxon>
        <taxon>Pseudomonadota</taxon>
        <taxon>Alphaproteobacteria</taxon>
        <taxon>Hyphomicrobiales</taxon>
        <taxon>Rhizobiaceae</taxon>
        <taxon>Liberibacter</taxon>
    </lineage>
</organism>
<evidence type="ECO:0000256" key="4">
    <source>
        <dbReference type="ARBA" id="ARBA00007637"/>
    </source>
</evidence>
<dbReference type="PANTHER" id="PTHR43725">
    <property type="entry name" value="UDP-GLUCOSE 4-EPIMERASE"/>
    <property type="match status" value="1"/>
</dbReference>
<dbReference type="Gene3D" id="3.90.25.10">
    <property type="entry name" value="UDP-galactose 4-epimerase, domain 1"/>
    <property type="match status" value="1"/>
</dbReference>
<evidence type="ECO:0000256" key="3">
    <source>
        <dbReference type="ARBA" id="ARBA00004947"/>
    </source>
</evidence>
<accession>L0EV93</accession>
<dbReference type="Gene3D" id="3.40.50.720">
    <property type="entry name" value="NAD(P)-binding Rossmann-like Domain"/>
    <property type="match status" value="1"/>
</dbReference>
<reference evidence="12 13" key="1">
    <citation type="journal article" date="2012" name="Stand. Genomic Sci.">
        <title>Complete genome sequence of Liberibacter crescens BT-1.</title>
        <authorList>
            <person name="Leonard M.T."/>
            <person name="Fagen J.R."/>
            <person name="Davis-Richardson A.G."/>
            <person name="Davis M.J."/>
            <person name="Triplett E.W."/>
        </authorList>
    </citation>
    <scope>NUCLEOTIDE SEQUENCE [LARGE SCALE GENOMIC DNA]</scope>
    <source>
        <strain evidence="12 13">BT-1</strain>
    </source>
</reference>
<evidence type="ECO:0000256" key="2">
    <source>
        <dbReference type="ARBA" id="ARBA00001911"/>
    </source>
</evidence>
<keyword evidence="7 10" id="KW-0520">NAD</keyword>
<comment type="subunit">
    <text evidence="10">Homodimer.</text>
</comment>
<evidence type="ECO:0000259" key="11">
    <source>
        <dbReference type="Pfam" id="PF01370"/>
    </source>
</evidence>
<protein>
    <recommendedName>
        <fullName evidence="6 10">UDP-glucose 4-epimerase</fullName>
        <ecNumber evidence="5 10">5.1.3.2</ecNumber>
    </recommendedName>
</protein>
<keyword evidence="13" id="KW-1185">Reference proteome</keyword>
<dbReference type="HOGENOM" id="CLU_007383_1_10_5"/>
<dbReference type="InterPro" id="IPR005886">
    <property type="entry name" value="UDP_G4E"/>
</dbReference>
<gene>
    <name evidence="12" type="ordered locus">B488_03230</name>
</gene>
<evidence type="ECO:0000256" key="5">
    <source>
        <dbReference type="ARBA" id="ARBA00013189"/>
    </source>
</evidence>
<sequence length="332" mass="36866">MPNKTILVVGGAGYIGSHTCLRLAAKGFCPVVFDNLSSGHVESVLWGPFEYGDIRDPTCIREVFKKYKPVAILHFAALIDINASIKNPVLFYETNVIGSLNLMHAAKTENVKILIFSSTCATYGIPQQVLLNEEHPQIPINPYGRTKYIVEQIIHDHNDYCGLKSVILRYFNAAGADFESLIGEWHNPETHAIPLAIKATLNPKDVFKVFGYDYNTHDGTCLRDYIHVIDLADAHIMALEYLLNGGESTVLNLGTGIGSTVKELLISIEKISGCNVPTAYTERRSGDSPALVADNKKAKKILGWTPKYNLDDIVLSAWNWHKKLSYSKDVIF</sequence>
<dbReference type="InterPro" id="IPR001509">
    <property type="entry name" value="Epimerase_deHydtase"/>
</dbReference>
<dbReference type="EMBL" id="CP003789">
    <property type="protein sequence ID" value="AGA64316.1"/>
    <property type="molecule type" value="Genomic_DNA"/>
</dbReference>
<dbReference type="PANTHER" id="PTHR43725:SF53">
    <property type="entry name" value="UDP-ARABINOSE 4-EPIMERASE 1"/>
    <property type="match status" value="1"/>
</dbReference>
<keyword evidence="9 10" id="KW-0119">Carbohydrate metabolism</keyword>
<dbReference type="AlphaFoldDB" id="L0EV93"/>
<dbReference type="CDD" id="cd05247">
    <property type="entry name" value="UDP_G4E_1_SDR_e"/>
    <property type="match status" value="1"/>
</dbReference>
<feature type="domain" description="NAD-dependent epimerase/dehydratase" evidence="11">
    <location>
        <begin position="6"/>
        <end position="254"/>
    </location>
</feature>
<comment type="catalytic activity">
    <reaction evidence="1 10">
        <text>UDP-alpha-D-glucose = UDP-alpha-D-galactose</text>
        <dbReference type="Rhea" id="RHEA:22168"/>
        <dbReference type="ChEBI" id="CHEBI:58885"/>
        <dbReference type="ChEBI" id="CHEBI:66914"/>
        <dbReference type="EC" id="5.1.3.2"/>
    </reaction>
</comment>
<dbReference type="Pfam" id="PF01370">
    <property type="entry name" value="Epimerase"/>
    <property type="match status" value="1"/>
</dbReference>
<evidence type="ECO:0000256" key="7">
    <source>
        <dbReference type="ARBA" id="ARBA00023027"/>
    </source>
</evidence>
<dbReference type="STRING" id="1215343.B488_03230"/>
<dbReference type="RefSeq" id="WP_015272743.1">
    <property type="nucleotide sequence ID" value="NC_019907.1"/>
</dbReference>
<dbReference type="GO" id="GO:0033499">
    <property type="term" value="P:galactose catabolic process via UDP-galactose, Leloir pathway"/>
    <property type="evidence" value="ECO:0007669"/>
    <property type="project" value="TreeGrafter"/>
</dbReference>
<dbReference type="Proteomes" id="UP000010799">
    <property type="component" value="Chromosome"/>
</dbReference>
<dbReference type="InterPro" id="IPR036291">
    <property type="entry name" value="NAD(P)-bd_dom_sf"/>
</dbReference>
<comment type="similarity">
    <text evidence="4 10">Belongs to the NAD(P)-dependent epimerase/dehydratase family.</text>
</comment>
<comment type="pathway">
    <text evidence="3 10">Carbohydrate metabolism; galactose metabolism.</text>
</comment>
<evidence type="ECO:0000256" key="9">
    <source>
        <dbReference type="ARBA" id="ARBA00023277"/>
    </source>
</evidence>
<comment type="cofactor">
    <cofactor evidence="2 10">
        <name>NAD(+)</name>
        <dbReference type="ChEBI" id="CHEBI:57540"/>
    </cofactor>
</comment>